<feature type="region of interest" description="Disordered" evidence="1">
    <location>
        <begin position="1"/>
        <end position="69"/>
    </location>
</feature>
<dbReference type="Pfam" id="PF09371">
    <property type="entry name" value="Tex_N"/>
    <property type="match status" value="1"/>
</dbReference>
<feature type="compositionally biased region" description="Basic and acidic residues" evidence="1">
    <location>
        <begin position="50"/>
        <end position="68"/>
    </location>
</feature>
<evidence type="ECO:0000259" key="2">
    <source>
        <dbReference type="Pfam" id="PF09371"/>
    </source>
</evidence>
<protein>
    <recommendedName>
        <fullName evidence="2">Tex-like protein N-terminal domain-containing protein</fullName>
    </recommendedName>
</protein>
<reference evidence="3" key="1">
    <citation type="submission" date="2017-09" db="EMBL/GenBank/DDBJ databases">
        <title>Contemporary evolution of a Lepidopteran species, Heliothis virescens, in response to modern agricultural practices.</title>
        <authorList>
            <person name="Fritz M.L."/>
            <person name="Deyonke A.M."/>
            <person name="Papanicolaou A."/>
            <person name="Micinski S."/>
            <person name="Westbrook J."/>
            <person name="Gould F."/>
        </authorList>
    </citation>
    <scope>NUCLEOTIDE SEQUENCE [LARGE SCALE GENOMIC DNA]</scope>
    <source>
        <strain evidence="3">HvINT-</strain>
        <tissue evidence="3">Whole body</tissue>
    </source>
</reference>
<dbReference type="Gene3D" id="1.10.10.650">
    <property type="entry name" value="RuvA domain 2-like"/>
    <property type="match status" value="1"/>
</dbReference>
<dbReference type="EMBL" id="NWSH01002007">
    <property type="protein sequence ID" value="PCG69456.1"/>
    <property type="molecule type" value="Genomic_DNA"/>
</dbReference>
<name>A0A2A4JCH1_HELVI</name>
<feature type="domain" description="Tex-like protein N-terminal" evidence="2">
    <location>
        <begin position="101"/>
        <end position="172"/>
    </location>
</feature>
<comment type="caution">
    <text evidence="3">The sequence shown here is derived from an EMBL/GenBank/DDBJ whole genome shotgun (WGS) entry which is preliminary data.</text>
</comment>
<dbReference type="AlphaFoldDB" id="A0A2A4JCH1"/>
<dbReference type="SUPFAM" id="SSF158832">
    <property type="entry name" value="Tex N-terminal region-like"/>
    <property type="match status" value="1"/>
</dbReference>
<accession>A0A2A4JCH1</accession>
<dbReference type="InterPro" id="IPR023319">
    <property type="entry name" value="Tex-like_HTH_dom_sf"/>
</dbReference>
<proteinExistence type="predicted"/>
<evidence type="ECO:0000256" key="1">
    <source>
        <dbReference type="SAM" id="MobiDB-lite"/>
    </source>
</evidence>
<dbReference type="FunFam" id="1.10.10.650:FF:000001">
    <property type="entry name" value="S1 RNA-binding domain 1"/>
    <property type="match status" value="1"/>
</dbReference>
<sequence length="217" mass="24649">MESSAPKLRKRKAVEYTEDDDIDNTPKKKTKIVSKPKTVPKVTSVKSAKSIKDGENSKELSKAKETKVSKSKVAKTAVEHDEDNNFYVDNENVSNEVWNEAEMLAQVEKIPLQLAKNLIGLLTEGCTLPFIARYRKTVVDNLMPDRLQELHESYENITQLKKKVKSVIETLKKSKKLTPDIQKGILSARNLSELDLIVSYFCLFFYYSPSLMKACNC</sequence>
<dbReference type="InterPro" id="IPR018974">
    <property type="entry name" value="Tex-like_N"/>
</dbReference>
<organism evidence="3">
    <name type="scientific">Heliothis virescens</name>
    <name type="common">Tobacco budworm moth</name>
    <dbReference type="NCBI Taxonomy" id="7102"/>
    <lineage>
        <taxon>Eukaryota</taxon>
        <taxon>Metazoa</taxon>
        <taxon>Ecdysozoa</taxon>
        <taxon>Arthropoda</taxon>
        <taxon>Hexapoda</taxon>
        <taxon>Insecta</taxon>
        <taxon>Pterygota</taxon>
        <taxon>Neoptera</taxon>
        <taxon>Endopterygota</taxon>
        <taxon>Lepidoptera</taxon>
        <taxon>Glossata</taxon>
        <taxon>Ditrysia</taxon>
        <taxon>Noctuoidea</taxon>
        <taxon>Noctuidae</taxon>
        <taxon>Heliothinae</taxon>
        <taxon>Heliothis</taxon>
    </lineage>
</organism>
<feature type="compositionally biased region" description="Low complexity" evidence="1">
    <location>
        <begin position="35"/>
        <end position="48"/>
    </location>
</feature>
<evidence type="ECO:0000313" key="3">
    <source>
        <dbReference type="EMBL" id="PCG69456.1"/>
    </source>
</evidence>
<dbReference type="STRING" id="7102.A0A2A4JCH1"/>
<gene>
    <name evidence="3" type="ORF">B5V51_4116</name>
</gene>